<name>A0AAQ3K9F8_9LILI</name>
<evidence type="ECO:0000313" key="1">
    <source>
        <dbReference type="EMBL" id="WOL04668.1"/>
    </source>
</evidence>
<gene>
    <name evidence="1" type="ORF">Cni_G13390</name>
</gene>
<dbReference type="AlphaFoldDB" id="A0AAQ3K9F8"/>
<reference evidence="1 2" key="1">
    <citation type="submission" date="2023-10" db="EMBL/GenBank/DDBJ databases">
        <title>Chromosome-scale genome assembly provides insights into flower coloration mechanisms of Canna indica.</title>
        <authorList>
            <person name="Li C."/>
        </authorList>
    </citation>
    <scope>NUCLEOTIDE SEQUENCE [LARGE SCALE GENOMIC DNA]</scope>
    <source>
        <tissue evidence="1">Flower</tissue>
    </source>
</reference>
<dbReference type="Proteomes" id="UP001327560">
    <property type="component" value="Chromosome 4"/>
</dbReference>
<dbReference type="EMBL" id="CP136893">
    <property type="protein sequence ID" value="WOL04668.1"/>
    <property type="molecule type" value="Genomic_DNA"/>
</dbReference>
<accession>A0AAQ3K9F8</accession>
<keyword evidence="2" id="KW-1185">Reference proteome</keyword>
<protein>
    <submittedName>
        <fullName evidence="1">Uncharacterized protein</fullName>
    </submittedName>
</protein>
<proteinExistence type="predicted"/>
<sequence length="121" mass="13019">MEELPKIDDNILPVSHQVKSQRKVDGRRLIQHSGRGKMTGGREPSRGNDPLQTMLGPHEGILKYASIHKGGGTLALANSTEASFSRTSSSIRETTHDLGTTVGNPSLKESGINLLLNLGIH</sequence>
<evidence type="ECO:0000313" key="2">
    <source>
        <dbReference type="Proteomes" id="UP001327560"/>
    </source>
</evidence>
<organism evidence="1 2">
    <name type="scientific">Canna indica</name>
    <name type="common">Indian-shot</name>
    <dbReference type="NCBI Taxonomy" id="4628"/>
    <lineage>
        <taxon>Eukaryota</taxon>
        <taxon>Viridiplantae</taxon>
        <taxon>Streptophyta</taxon>
        <taxon>Embryophyta</taxon>
        <taxon>Tracheophyta</taxon>
        <taxon>Spermatophyta</taxon>
        <taxon>Magnoliopsida</taxon>
        <taxon>Liliopsida</taxon>
        <taxon>Zingiberales</taxon>
        <taxon>Cannaceae</taxon>
        <taxon>Canna</taxon>
    </lineage>
</organism>